<name>A0ABU8MZD6_9PSEU</name>
<dbReference type="RefSeq" id="WP_337698552.1">
    <property type="nucleotide sequence ID" value="NZ_JBBEGN010000036.1"/>
</dbReference>
<gene>
    <name evidence="1" type="ORF">WCD74_29730</name>
</gene>
<evidence type="ECO:0000313" key="2">
    <source>
        <dbReference type="Proteomes" id="UP001385809"/>
    </source>
</evidence>
<dbReference type="Proteomes" id="UP001385809">
    <property type="component" value="Unassembled WGS sequence"/>
</dbReference>
<keyword evidence="2" id="KW-1185">Reference proteome</keyword>
<sequence length="103" mass="10703">MIDSTAETLRRAADRLERLAARAPQGQWSARGLLASRPEVVATDADGHSEHVAEARAGTAPWIVATAPAIAAPLVAWLRATADEPGPHPPPAVDLAETVLASV</sequence>
<comment type="caution">
    <text evidence="1">The sequence shown here is derived from an EMBL/GenBank/DDBJ whole genome shotgun (WGS) entry which is preliminary data.</text>
</comment>
<accession>A0ABU8MZD6</accession>
<protein>
    <submittedName>
        <fullName evidence="1">Uncharacterized protein</fullName>
    </submittedName>
</protein>
<dbReference type="EMBL" id="JBBEGN010000036">
    <property type="protein sequence ID" value="MEJ2871972.1"/>
    <property type="molecule type" value="Genomic_DNA"/>
</dbReference>
<organism evidence="1 2">
    <name type="scientific">Actinomycetospora aurantiaca</name>
    <dbReference type="NCBI Taxonomy" id="3129233"/>
    <lineage>
        <taxon>Bacteria</taxon>
        <taxon>Bacillati</taxon>
        <taxon>Actinomycetota</taxon>
        <taxon>Actinomycetes</taxon>
        <taxon>Pseudonocardiales</taxon>
        <taxon>Pseudonocardiaceae</taxon>
        <taxon>Actinomycetospora</taxon>
    </lineage>
</organism>
<proteinExistence type="predicted"/>
<reference evidence="1 2" key="1">
    <citation type="submission" date="2024-03" db="EMBL/GenBank/DDBJ databases">
        <title>Actinomycetospora sp. OC33-EN08, a novel actinomycete isolated from wild orchid (Aerides multiflora).</title>
        <authorList>
            <person name="Suriyachadkun C."/>
        </authorList>
    </citation>
    <scope>NUCLEOTIDE SEQUENCE [LARGE SCALE GENOMIC DNA]</scope>
    <source>
        <strain evidence="1 2">OC33-EN08</strain>
    </source>
</reference>
<evidence type="ECO:0000313" key="1">
    <source>
        <dbReference type="EMBL" id="MEJ2871972.1"/>
    </source>
</evidence>